<evidence type="ECO:0000256" key="2">
    <source>
        <dbReference type="ARBA" id="ARBA00022727"/>
    </source>
</evidence>
<evidence type="ECO:0000256" key="7">
    <source>
        <dbReference type="RuleBase" id="RU003331"/>
    </source>
</evidence>
<feature type="binding site" evidence="5">
    <location>
        <position position="165"/>
    </location>
    <ligand>
        <name>AMP</name>
        <dbReference type="ChEBI" id="CHEBI:456215"/>
    </ligand>
</feature>
<protein>
    <recommendedName>
        <fullName evidence="5 7">Adenylate kinase</fullName>
        <shortName evidence="5">AK</shortName>
        <ecNumber evidence="5 7">2.7.4.3</ecNumber>
    </recommendedName>
    <alternativeName>
        <fullName evidence="5">ATP-AMP transphosphorylase</fullName>
    </alternativeName>
    <alternativeName>
        <fullName evidence="5">ATP:AMP phosphotransferase</fullName>
    </alternativeName>
    <alternativeName>
        <fullName evidence="5">Adenylate monophosphate kinase</fullName>
    </alternativeName>
</protein>
<dbReference type="Pfam" id="PF00406">
    <property type="entry name" value="ADK"/>
    <property type="match status" value="1"/>
</dbReference>
<sequence length="210" mass="23983">MKRIAFIGPPGSGKGTQSEIISDLFDINVFSIGLALRREIEKKTDLGFKAQEYISKGELVPMDILKCFFKDFFKENEEFIVDGLPRTVDQAKFLQTFFKNNMPLEMVIEFVVPEESVVGRLSKRIVCSKCGSLISCVNEKICSECGSVEFEKRQDDLSEQAIRKRISIFGEEIKEIREFYKKSGVFYSFDASGDVLEIKSRLIELIQKNT</sequence>
<feature type="binding site" evidence="5">
    <location>
        <begin position="58"/>
        <end position="60"/>
    </location>
    <ligand>
        <name>AMP</name>
        <dbReference type="ChEBI" id="CHEBI:456215"/>
    </ligand>
</feature>
<keyword evidence="2 5" id="KW-0545">Nucleotide biosynthesis</keyword>
<evidence type="ECO:0000256" key="1">
    <source>
        <dbReference type="ARBA" id="ARBA00022679"/>
    </source>
</evidence>
<dbReference type="OrthoDB" id="9805030at2"/>
<proteinExistence type="inferred from homology"/>
<keyword evidence="5" id="KW-0963">Cytoplasm</keyword>
<feature type="binding site" evidence="5">
    <location>
        <position position="124"/>
    </location>
    <ligand>
        <name>ATP</name>
        <dbReference type="ChEBI" id="CHEBI:30616"/>
    </ligand>
</feature>
<comment type="similarity">
    <text evidence="5 6">Belongs to the adenylate kinase family.</text>
</comment>
<dbReference type="Gene3D" id="3.40.50.300">
    <property type="entry name" value="P-loop containing nucleotide triphosphate hydrolases"/>
    <property type="match status" value="1"/>
</dbReference>
<evidence type="ECO:0000313" key="9">
    <source>
        <dbReference type="Proteomes" id="UP000324924"/>
    </source>
</evidence>
<evidence type="ECO:0000256" key="5">
    <source>
        <dbReference type="HAMAP-Rule" id="MF_00235"/>
    </source>
</evidence>
<dbReference type="CDD" id="cd01428">
    <property type="entry name" value="ADK"/>
    <property type="match status" value="1"/>
</dbReference>
<comment type="function">
    <text evidence="5">Catalyzes the reversible transfer of the terminal phosphate group between ATP and AMP. Plays an important role in cellular energy homeostasis and in adenine nucleotide metabolism.</text>
</comment>
<evidence type="ECO:0000313" key="8">
    <source>
        <dbReference type="EMBL" id="QEK38921.1"/>
    </source>
</evidence>
<keyword evidence="4 5" id="KW-0418">Kinase</keyword>
<keyword evidence="9" id="KW-1185">Reference proteome</keyword>
<organism evidence="8 9">
    <name type="scientific">Candidatus Nesciobacter abundans</name>
    <dbReference type="NCBI Taxonomy" id="2601668"/>
    <lineage>
        <taxon>Bacteria</taxon>
        <taxon>Pseudomonadati</taxon>
        <taxon>Pseudomonadota</taxon>
        <taxon>Alphaproteobacteria</taxon>
        <taxon>Holosporales</taxon>
        <taxon>Holosporaceae</taxon>
        <taxon>Candidatus Nesciobacter</taxon>
    </lineage>
</organism>
<comment type="subunit">
    <text evidence="5 7">Monomer.</text>
</comment>
<comment type="subcellular location">
    <subcellularLocation>
        <location evidence="5 7">Cytoplasm</location>
    </subcellularLocation>
</comment>
<dbReference type="EC" id="2.7.4.3" evidence="5 7"/>
<reference evidence="8 9" key="1">
    <citation type="submission" date="2019-08" db="EMBL/GenBank/DDBJ databases">
        <title>Highly reduced genomes of protist endosymbionts show evolutionary convergence.</title>
        <authorList>
            <person name="George E."/>
            <person name="Husnik F."/>
            <person name="Tashyreva D."/>
            <person name="Prokopchuk G."/>
            <person name="Horak A."/>
            <person name="Kwong W.K."/>
            <person name="Lukes J."/>
            <person name="Keeling P.J."/>
        </authorList>
    </citation>
    <scope>NUCLEOTIDE SEQUENCE [LARGE SCALE GENOMIC DNA]</scope>
    <source>
        <strain evidence="8">1604HC</strain>
    </source>
</reference>
<comment type="caution">
    <text evidence="5">Lacks conserved residue(s) required for the propagation of feature annotation.</text>
</comment>
<dbReference type="GO" id="GO:0005737">
    <property type="term" value="C:cytoplasm"/>
    <property type="evidence" value="ECO:0007669"/>
    <property type="project" value="UniProtKB-SubCell"/>
</dbReference>
<evidence type="ECO:0000256" key="4">
    <source>
        <dbReference type="ARBA" id="ARBA00022777"/>
    </source>
</evidence>
<dbReference type="AlphaFoldDB" id="A0A5C0UGY0"/>
<dbReference type="GO" id="GO:0004017">
    <property type="term" value="F:AMP kinase activity"/>
    <property type="evidence" value="ECO:0007669"/>
    <property type="project" value="UniProtKB-UniRule"/>
</dbReference>
<dbReference type="PANTHER" id="PTHR23359">
    <property type="entry name" value="NUCLEOTIDE KINASE"/>
    <property type="match status" value="1"/>
</dbReference>
<feature type="region of interest" description="NMP" evidence="5">
    <location>
        <begin position="31"/>
        <end position="60"/>
    </location>
</feature>
<dbReference type="Proteomes" id="UP000324924">
    <property type="component" value="Chromosome"/>
</dbReference>
<comment type="domain">
    <text evidence="5">Consists of three domains, a large central CORE domain and two small peripheral domains, NMPbind and LID, which undergo movements during catalysis. The LID domain closes over the site of phosphoryl transfer upon ATP binding. Assembling and dissambling the active center during each catalytic cycle provides an effective means to prevent ATP hydrolysis.</text>
</comment>
<dbReference type="SUPFAM" id="SSF52540">
    <property type="entry name" value="P-loop containing nucleoside triphosphate hydrolases"/>
    <property type="match status" value="1"/>
</dbReference>
<dbReference type="InterPro" id="IPR000850">
    <property type="entry name" value="Adenylat/UMP-CMP_kin"/>
</dbReference>
<keyword evidence="3 5" id="KW-0547">Nucleotide-binding</keyword>
<dbReference type="EMBL" id="CP043314">
    <property type="protein sequence ID" value="QEK38921.1"/>
    <property type="molecule type" value="Genomic_DNA"/>
</dbReference>
<dbReference type="PRINTS" id="PR00094">
    <property type="entry name" value="ADENYLTKNASE"/>
</dbReference>
<dbReference type="RefSeq" id="WP_148972044.1">
    <property type="nucleotide sequence ID" value="NZ_CP043314.1"/>
</dbReference>
<dbReference type="UniPathway" id="UPA00588">
    <property type="reaction ID" value="UER00649"/>
</dbReference>
<dbReference type="HAMAP" id="MF_00235">
    <property type="entry name" value="Adenylate_kinase_Adk"/>
    <property type="match status" value="1"/>
</dbReference>
<feature type="binding site" evidence="5">
    <location>
        <position position="90"/>
    </location>
    <ligand>
        <name>AMP</name>
        <dbReference type="ChEBI" id="CHEBI:456215"/>
    </ligand>
</feature>
<feature type="binding site" evidence="5">
    <location>
        <begin position="11"/>
        <end position="16"/>
    </location>
    <ligand>
        <name>ATP</name>
        <dbReference type="ChEBI" id="CHEBI:30616"/>
    </ligand>
</feature>
<gene>
    <name evidence="5" type="primary">adk</name>
    <name evidence="8" type="ORF">FZC36_00510</name>
</gene>
<dbReference type="InterPro" id="IPR027417">
    <property type="entry name" value="P-loop_NTPase"/>
</dbReference>
<comment type="catalytic activity">
    <reaction evidence="5 7">
        <text>AMP + ATP = 2 ADP</text>
        <dbReference type="Rhea" id="RHEA:12973"/>
        <dbReference type="ChEBI" id="CHEBI:30616"/>
        <dbReference type="ChEBI" id="CHEBI:456215"/>
        <dbReference type="ChEBI" id="CHEBI:456216"/>
        <dbReference type="EC" id="2.7.4.3"/>
    </reaction>
</comment>
<dbReference type="KEGG" id="nabu:FZC36_00510"/>
<feature type="binding site" evidence="5">
    <location>
        <position position="193"/>
    </location>
    <ligand>
        <name>ATP</name>
        <dbReference type="ChEBI" id="CHEBI:30616"/>
    </ligand>
</feature>
<accession>A0A5C0UGY0</accession>
<evidence type="ECO:0000256" key="3">
    <source>
        <dbReference type="ARBA" id="ARBA00022741"/>
    </source>
</evidence>
<dbReference type="GO" id="GO:0005524">
    <property type="term" value="F:ATP binding"/>
    <property type="evidence" value="ECO:0007669"/>
    <property type="project" value="UniProtKB-UniRule"/>
</dbReference>
<feature type="binding site" evidence="5">
    <location>
        <position position="37"/>
    </location>
    <ligand>
        <name>AMP</name>
        <dbReference type="ChEBI" id="CHEBI:456215"/>
    </ligand>
</feature>
<keyword evidence="5 7" id="KW-0067">ATP-binding</keyword>
<keyword evidence="1 5" id="KW-0808">Transferase</keyword>
<name>A0A5C0UGY0_9PROT</name>
<dbReference type="GO" id="GO:0044209">
    <property type="term" value="P:AMP salvage"/>
    <property type="evidence" value="ECO:0007669"/>
    <property type="project" value="UniProtKB-UniRule"/>
</dbReference>
<comment type="pathway">
    <text evidence="5">Purine metabolism; AMP biosynthesis via salvage pathway; AMP from ADP: step 1/1.</text>
</comment>
<evidence type="ECO:0000256" key="6">
    <source>
        <dbReference type="RuleBase" id="RU003330"/>
    </source>
</evidence>
<feature type="binding site" evidence="5">
    <location>
        <position position="153"/>
    </location>
    <ligand>
        <name>AMP</name>
        <dbReference type="ChEBI" id="CHEBI:456215"/>
    </ligand>
</feature>